<evidence type="ECO:0000256" key="5">
    <source>
        <dbReference type="ARBA" id="ARBA00032024"/>
    </source>
</evidence>
<evidence type="ECO:0000313" key="8">
    <source>
        <dbReference type="EMBL" id="KAK3307705.1"/>
    </source>
</evidence>
<dbReference type="PANTHER" id="PTHR43765">
    <property type="entry name" value="2-DEHYDROPANTOATE 2-REDUCTASE-RELATED"/>
    <property type="match status" value="1"/>
</dbReference>
<proteinExistence type="inferred from homology"/>
<evidence type="ECO:0000256" key="2">
    <source>
        <dbReference type="ARBA" id="ARBA00013014"/>
    </source>
</evidence>
<organism evidence="8 9">
    <name type="scientific">Chaetomium strumarium</name>
    <dbReference type="NCBI Taxonomy" id="1170767"/>
    <lineage>
        <taxon>Eukaryota</taxon>
        <taxon>Fungi</taxon>
        <taxon>Dikarya</taxon>
        <taxon>Ascomycota</taxon>
        <taxon>Pezizomycotina</taxon>
        <taxon>Sordariomycetes</taxon>
        <taxon>Sordariomycetidae</taxon>
        <taxon>Sordariales</taxon>
        <taxon>Chaetomiaceae</taxon>
        <taxon>Chaetomium</taxon>
    </lineage>
</organism>
<dbReference type="GeneID" id="87881207"/>
<reference evidence="8" key="2">
    <citation type="submission" date="2023-06" db="EMBL/GenBank/DDBJ databases">
        <authorList>
            <consortium name="Lawrence Berkeley National Laboratory"/>
            <person name="Mondo S.J."/>
            <person name="Hensen N."/>
            <person name="Bonometti L."/>
            <person name="Westerberg I."/>
            <person name="Brannstrom I.O."/>
            <person name="Guillou S."/>
            <person name="Cros-Aarteil S."/>
            <person name="Calhoun S."/>
            <person name="Haridas S."/>
            <person name="Kuo A."/>
            <person name="Pangilinan J."/>
            <person name="Riley R."/>
            <person name="Labutti K."/>
            <person name="Andreopoulos B."/>
            <person name="Lipzen A."/>
            <person name="Chen C."/>
            <person name="Yanf M."/>
            <person name="Daum C."/>
            <person name="Ng V."/>
            <person name="Clum A."/>
            <person name="Steindorff A."/>
            <person name="Ohm R."/>
            <person name="Martin F."/>
            <person name="Silar P."/>
            <person name="Natvig D."/>
            <person name="Lalanne C."/>
            <person name="Gautier V."/>
            <person name="Ament-Velasquez S.L."/>
            <person name="Kruys A."/>
            <person name="Hutchinson M.I."/>
            <person name="Powell A.J."/>
            <person name="Barry K."/>
            <person name="Miller A.N."/>
            <person name="Grigoriev I.V."/>
            <person name="Debuchy R."/>
            <person name="Gladieux P."/>
            <person name="Thoren M.H."/>
            <person name="Johannesson H."/>
        </authorList>
    </citation>
    <scope>NUCLEOTIDE SEQUENCE</scope>
    <source>
        <strain evidence="8">CBS 333.67</strain>
    </source>
</reference>
<dbReference type="InterPro" id="IPR013752">
    <property type="entry name" value="KPA_reductase"/>
</dbReference>
<dbReference type="InterPro" id="IPR013332">
    <property type="entry name" value="KPR_N"/>
</dbReference>
<dbReference type="RefSeq" id="XP_062723485.1">
    <property type="nucleotide sequence ID" value="XM_062862378.1"/>
</dbReference>
<keyword evidence="9" id="KW-1185">Reference proteome</keyword>
<dbReference type="EMBL" id="JAUDZG010000003">
    <property type="protein sequence ID" value="KAK3307705.1"/>
    <property type="molecule type" value="Genomic_DNA"/>
</dbReference>
<reference evidence="8" key="1">
    <citation type="journal article" date="2023" name="Mol. Phylogenet. Evol.">
        <title>Genome-scale phylogeny and comparative genomics of the fungal order Sordariales.</title>
        <authorList>
            <person name="Hensen N."/>
            <person name="Bonometti L."/>
            <person name="Westerberg I."/>
            <person name="Brannstrom I.O."/>
            <person name="Guillou S."/>
            <person name="Cros-Aarteil S."/>
            <person name="Calhoun S."/>
            <person name="Haridas S."/>
            <person name="Kuo A."/>
            <person name="Mondo S."/>
            <person name="Pangilinan J."/>
            <person name="Riley R."/>
            <person name="LaButti K."/>
            <person name="Andreopoulos B."/>
            <person name="Lipzen A."/>
            <person name="Chen C."/>
            <person name="Yan M."/>
            <person name="Daum C."/>
            <person name="Ng V."/>
            <person name="Clum A."/>
            <person name="Steindorff A."/>
            <person name="Ohm R.A."/>
            <person name="Martin F."/>
            <person name="Silar P."/>
            <person name="Natvig D.O."/>
            <person name="Lalanne C."/>
            <person name="Gautier V."/>
            <person name="Ament-Velasquez S.L."/>
            <person name="Kruys A."/>
            <person name="Hutchinson M.I."/>
            <person name="Powell A.J."/>
            <person name="Barry K."/>
            <person name="Miller A.N."/>
            <person name="Grigoriev I.V."/>
            <person name="Debuchy R."/>
            <person name="Gladieux P."/>
            <person name="Hiltunen Thoren M."/>
            <person name="Johannesson H."/>
        </authorList>
    </citation>
    <scope>NUCLEOTIDE SEQUENCE</scope>
    <source>
        <strain evidence="8">CBS 333.67</strain>
    </source>
</reference>
<dbReference type="InterPro" id="IPR003710">
    <property type="entry name" value="ApbA"/>
</dbReference>
<dbReference type="Proteomes" id="UP001273166">
    <property type="component" value="Unassembled WGS sequence"/>
</dbReference>
<dbReference type="SUPFAM" id="SSF48179">
    <property type="entry name" value="6-phosphogluconate dehydrogenase C-terminal domain-like"/>
    <property type="match status" value="1"/>
</dbReference>
<gene>
    <name evidence="8" type="ORF">B0T15DRAFT_185987</name>
</gene>
<dbReference type="GO" id="GO:0005739">
    <property type="term" value="C:mitochondrion"/>
    <property type="evidence" value="ECO:0007669"/>
    <property type="project" value="TreeGrafter"/>
</dbReference>
<dbReference type="InterPro" id="IPR050838">
    <property type="entry name" value="Ketopantoate_reductase"/>
</dbReference>
<dbReference type="NCBIfam" id="TIGR00745">
    <property type="entry name" value="apbA_panE"/>
    <property type="match status" value="1"/>
</dbReference>
<dbReference type="GO" id="GO:0050661">
    <property type="term" value="F:NADP binding"/>
    <property type="evidence" value="ECO:0007669"/>
    <property type="project" value="TreeGrafter"/>
</dbReference>
<dbReference type="AlphaFoldDB" id="A0AAJ0GXT4"/>
<keyword evidence="3" id="KW-0521">NADP</keyword>
<evidence type="ECO:0000313" key="9">
    <source>
        <dbReference type="Proteomes" id="UP001273166"/>
    </source>
</evidence>
<evidence type="ECO:0000256" key="4">
    <source>
        <dbReference type="ARBA" id="ARBA00023002"/>
    </source>
</evidence>
<protein>
    <recommendedName>
        <fullName evidence="2">2-dehydropantoate 2-reductase</fullName>
        <ecNumber evidence="2">1.1.1.169</ecNumber>
    </recommendedName>
    <alternativeName>
        <fullName evidence="5">Ketopantoate reductase</fullName>
    </alternativeName>
</protein>
<comment type="caution">
    <text evidence="8">The sequence shown here is derived from an EMBL/GenBank/DDBJ whole genome shotgun (WGS) entry which is preliminary data.</text>
</comment>
<dbReference type="InterPro" id="IPR036291">
    <property type="entry name" value="NAD(P)-bd_dom_sf"/>
</dbReference>
<dbReference type="Gene3D" id="1.10.1040.10">
    <property type="entry name" value="N-(1-d-carboxylethyl)-l-norvaline Dehydrogenase, domain 2"/>
    <property type="match status" value="1"/>
</dbReference>
<dbReference type="Pfam" id="PF02558">
    <property type="entry name" value="ApbA"/>
    <property type="match status" value="1"/>
</dbReference>
<dbReference type="InterPro" id="IPR013328">
    <property type="entry name" value="6PGD_dom2"/>
</dbReference>
<sequence>MHGQKLHISILGVGNLGQYIAYNLLAGAPRRLRVTLLFHRESLNWEWKQSGQTIQCRMVGEHEFRLPLLDGFKVDNITTPRPQAPPTIKYLIVATKAPATAAAVAAIKHRLSRDSQILFVHNGLGVIDEVTDKVFPDAKTRPYYWAGVCEAGIHGAGPFQIIQAGKGPLLFGRSGARSCERADDSHPMSNDMSFARRLLWTRRALDARLLNSDQLVRKQLQKLVVNSVINPLTALYRCRNGDVFTRKEGQQLFDALVEEAGPVVRALLGISDGHGRLGNSDFSDDGLRRHVNRIATLTAGNRSSMLQDIEARRKTEIDYINGYLVRQAKKLGLPCAHHERIVQQIKELEEGGGVTDGGGFAGGSRQLA</sequence>
<feature type="domain" description="Ketopantoate reductase N-terminal" evidence="6">
    <location>
        <begin position="8"/>
        <end position="173"/>
    </location>
</feature>
<keyword evidence="4" id="KW-0560">Oxidoreductase</keyword>
<feature type="domain" description="Ketopantoate reductase C-terminal" evidence="7">
    <location>
        <begin position="216"/>
        <end position="349"/>
    </location>
</feature>
<dbReference type="EC" id="1.1.1.169" evidence="2"/>
<evidence type="ECO:0000256" key="3">
    <source>
        <dbReference type="ARBA" id="ARBA00022857"/>
    </source>
</evidence>
<evidence type="ECO:0000259" key="7">
    <source>
        <dbReference type="Pfam" id="PF08546"/>
    </source>
</evidence>
<dbReference type="Pfam" id="PF08546">
    <property type="entry name" value="ApbA_C"/>
    <property type="match status" value="1"/>
</dbReference>
<dbReference type="Gene3D" id="3.40.50.720">
    <property type="entry name" value="NAD(P)-binding Rossmann-like Domain"/>
    <property type="match status" value="1"/>
</dbReference>
<name>A0AAJ0GXT4_9PEZI</name>
<dbReference type="GO" id="GO:0008677">
    <property type="term" value="F:2-dehydropantoate 2-reductase activity"/>
    <property type="evidence" value="ECO:0007669"/>
    <property type="project" value="UniProtKB-EC"/>
</dbReference>
<dbReference type="GO" id="GO:0015940">
    <property type="term" value="P:pantothenate biosynthetic process"/>
    <property type="evidence" value="ECO:0007669"/>
    <property type="project" value="InterPro"/>
</dbReference>
<dbReference type="SUPFAM" id="SSF51735">
    <property type="entry name" value="NAD(P)-binding Rossmann-fold domains"/>
    <property type="match status" value="1"/>
</dbReference>
<evidence type="ECO:0000259" key="6">
    <source>
        <dbReference type="Pfam" id="PF02558"/>
    </source>
</evidence>
<evidence type="ECO:0000256" key="1">
    <source>
        <dbReference type="ARBA" id="ARBA00007870"/>
    </source>
</evidence>
<comment type="similarity">
    <text evidence="1">Belongs to the ketopantoate reductase family.</text>
</comment>
<dbReference type="InterPro" id="IPR008927">
    <property type="entry name" value="6-PGluconate_DH-like_C_sf"/>
</dbReference>
<dbReference type="PANTHER" id="PTHR43765:SF2">
    <property type="entry name" value="2-DEHYDROPANTOATE 2-REDUCTASE"/>
    <property type="match status" value="1"/>
</dbReference>
<accession>A0AAJ0GXT4</accession>